<feature type="compositionally biased region" description="Basic and acidic residues" evidence="3">
    <location>
        <begin position="581"/>
        <end position="595"/>
    </location>
</feature>
<feature type="compositionally biased region" description="Polar residues" evidence="3">
    <location>
        <begin position="632"/>
        <end position="642"/>
    </location>
</feature>
<dbReference type="InterPro" id="IPR039892">
    <property type="entry name" value="Spa2/Sph1"/>
</dbReference>
<dbReference type="Pfam" id="PF08518">
    <property type="entry name" value="GIT_SHD"/>
    <property type="match status" value="2"/>
</dbReference>
<dbReference type="AlphaFoldDB" id="A0A9P8PXZ3"/>
<organism evidence="5 6">
    <name type="scientific">Wickerhamomyces mucosus</name>
    <dbReference type="NCBI Taxonomy" id="1378264"/>
    <lineage>
        <taxon>Eukaryota</taxon>
        <taxon>Fungi</taxon>
        <taxon>Dikarya</taxon>
        <taxon>Ascomycota</taxon>
        <taxon>Saccharomycotina</taxon>
        <taxon>Saccharomycetes</taxon>
        <taxon>Phaffomycetales</taxon>
        <taxon>Wickerhamomycetaceae</taxon>
        <taxon>Wickerhamomyces</taxon>
    </lineage>
</organism>
<gene>
    <name evidence="5" type="ORF">WICMUC_000837</name>
</gene>
<feature type="region of interest" description="Disordered" evidence="3">
    <location>
        <begin position="619"/>
        <end position="679"/>
    </location>
</feature>
<feature type="compositionally biased region" description="Acidic residues" evidence="3">
    <location>
        <begin position="917"/>
        <end position="933"/>
    </location>
</feature>
<dbReference type="GO" id="GO:1902716">
    <property type="term" value="C:cell cortex of growing cell tip"/>
    <property type="evidence" value="ECO:0007669"/>
    <property type="project" value="TreeGrafter"/>
</dbReference>
<feature type="compositionally biased region" description="Low complexity" evidence="3">
    <location>
        <begin position="224"/>
        <end position="246"/>
    </location>
</feature>
<feature type="compositionally biased region" description="Basic and acidic residues" evidence="3">
    <location>
        <begin position="1086"/>
        <end position="1108"/>
    </location>
</feature>
<feature type="compositionally biased region" description="Low complexity" evidence="3">
    <location>
        <begin position="565"/>
        <end position="580"/>
    </location>
</feature>
<dbReference type="GO" id="GO:0036267">
    <property type="term" value="P:invasive filamentous growth"/>
    <property type="evidence" value="ECO:0007669"/>
    <property type="project" value="TreeGrafter"/>
</dbReference>
<dbReference type="InterPro" id="IPR013724">
    <property type="entry name" value="GIT_SHD"/>
</dbReference>
<feature type="compositionally biased region" description="Polar residues" evidence="3">
    <location>
        <begin position="1055"/>
        <end position="1065"/>
    </location>
</feature>
<feature type="compositionally biased region" description="Polar residues" evidence="3">
    <location>
        <begin position="749"/>
        <end position="769"/>
    </location>
</feature>
<dbReference type="GO" id="GO:0007121">
    <property type="term" value="P:bipolar cellular bud site selection"/>
    <property type="evidence" value="ECO:0007669"/>
    <property type="project" value="TreeGrafter"/>
</dbReference>
<sequence>MSDLQISNRKELLKYHNALKQFLSMAPVSKSNPNRAAKAREKLLKLSASQFFELSTDVYDELQRRIDESNLEPDFLLPKSSFHPRRNEAREKLGSLQQLRFRDLVSDILYEIEIREYHIPLKEEKDEELPEQINSLDSKELTDSITSSKGGIVTLQPTTLIPTKAVMAWSSDEEEEEEKKEEEEEQKNNLNQNDSPESIISKKLSTHSSENFDSFNHEKLSFNNKELNNNGLSNKSNQNNSPSQINRGVSITKGRNKDREIELLLKEGTKMDQTITQLEKKNSTLQIDLENSNIKFNELQKLNDSLNDKINNLESTIVDYNNTINSLKLDLEKSQTLIDEIQINNKDNKNVDKDESTIIFLKNEILSWKSKFENSKIQRIEDLLTLGKIDEENIEQFISSSGLVPTNLISKLRELIQTIIIYLNSFDSQKKADGKLDINQFFQNISNISNIASEIASLSPNNEKSELIRAAISHSITTTRYYAIYSEILPKLVVESAISEIAFSVYEFISEVKLIKDDSIILIDDEDERLNEEKINNGKLFLEKGYSPVRPLRMGKKIPDLPISNKDNNNANKNNNIHNIDNNKIKDDNGKDDKSTTLISKPPVNLTINPEIANEKIDTKPFTIGSKDSPLNKKSSQISTPLKTGFPSVIARYSPDVNNDRTNSEIIPTTNGLGKSSSSSNFLSKIKQFEKQNSDDDSNVSPSGVKKPVISPISSNFVNKFDSKKSSSINNDLSFQSKKSNIKSKQNDLKQQVNNLDSSPKISNSQNSIEKSKIPEVIDLTTPTKDNDDSFNDLDLKMEISANNVKSKQISPKSLKKQILLNSTNWNQSSIPSEANTDKNVDVNHKDTYESSNLQSFANYKVIGSNEDKNVQDSNHIQRDKQLLEPVSLEKEVSGSIQSHQLKNGKATIETSKQLDAEVEVEEEEEEEEEVEEEKLHLQQQEGEEQSQKNQSETEEQKEKSFHDDVNYQQHQTQTQTQAQPQPQRQPQAQAQPKPQHQHQPKIQPIHQIQHHHNQQEHQNHDHTQQEHQHIQSQSNHYQQHQQVPNIDSFIPSKTEPNTIKQQTHPTDKDLNGDNNRSIQSTVKVQQDEQDKKKEEEEEEKIKDHQDTSIDVEDFDVKDFDIEDPDNTLSELLLYLEHQTVAVISTIQTLLTSIKATDATKGELRSKSKAINSVVSQMVEATSNSMNQSRNAQLKEHGSWVVNSLSDAGRRMVVLCSKDNNNTNVEDHDDDDDNYADKQFKQRLAGIAFDVAKCTKELVKSVEEANLKEEIEHLNARLIR</sequence>
<reference evidence="5" key="1">
    <citation type="journal article" date="2021" name="Open Biol.">
        <title>Shared evolutionary footprints suggest mitochondrial oxidative damage underlies multiple complex I losses in fungi.</title>
        <authorList>
            <person name="Schikora-Tamarit M.A."/>
            <person name="Marcet-Houben M."/>
            <person name="Nosek J."/>
            <person name="Gabaldon T."/>
        </authorList>
    </citation>
    <scope>NUCLEOTIDE SEQUENCE</scope>
    <source>
        <strain evidence="5">CBS6341</strain>
    </source>
</reference>
<comment type="caution">
    <text evidence="5">The sequence shown here is derived from an EMBL/GenBank/DDBJ whole genome shotgun (WGS) entry which is preliminary data.</text>
</comment>
<feature type="compositionally biased region" description="Polar residues" evidence="3">
    <location>
        <begin position="188"/>
        <end position="198"/>
    </location>
</feature>
<dbReference type="Pfam" id="PF12205">
    <property type="entry name" value="GIT1_C"/>
    <property type="match status" value="1"/>
</dbReference>
<feature type="region of interest" description="Disordered" evidence="3">
    <location>
        <begin position="724"/>
        <end position="775"/>
    </location>
</feature>
<dbReference type="GO" id="GO:0007124">
    <property type="term" value="P:pseudohyphal growth"/>
    <property type="evidence" value="ECO:0007669"/>
    <property type="project" value="TreeGrafter"/>
</dbReference>
<protein>
    <recommendedName>
        <fullName evidence="4">GIT Spa2 homology (SHD) domain-containing protein</fullName>
    </recommendedName>
</protein>
<feature type="region of interest" description="Disordered" evidence="3">
    <location>
        <begin position="224"/>
        <end position="253"/>
    </location>
</feature>
<evidence type="ECO:0000313" key="5">
    <source>
        <dbReference type="EMBL" id="KAH3679605.1"/>
    </source>
</evidence>
<dbReference type="GO" id="GO:0005934">
    <property type="term" value="C:cellular bud tip"/>
    <property type="evidence" value="ECO:0007669"/>
    <property type="project" value="TreeGrafter"/>
</dbReference>
<feature type="compositionally biased region" description="Low complexity" evidence="3">
    <location>
        <begin position="969"/>
        <end position="995"/>
    </location>
</feature>
<feature type="domain" description="GIT Spa2 homology (SHD)" evidence="4">
    <location>
        <begin position="89"/>
        <end position="119"/>
    </location>
</feature>
<feature type="region of interest" description="Disordered" evidence="3">
    <location>
        <begin position="557"/>
        <end position="602"/>
    </location>
</feature>
<dbReference type="InterPro" id="IPR022018">
    <property type="entry name" value="GIT1_C"/>
</dbReference>
<feature type="coiled-coil region" evidence="2">
    <location>
        <begin position="275"/>
        <end position="344"/>
    </location>
</feature>
<keyword evidence="1" id="KW-0677">Repeat</keyword>
<keyword evidence="6" id="KW-1185">Reference proteome</keyword>
<feature type="compositionally biased region" description="Basic and acidic residues" evidence="3">
    <location>
        <begin position="1014"/>
        <end position="1030"/>
    </location>
</feature>
<dbReference type="OrthoDB" id="5588096at2759"/>
<evidence type="ECO:0000313" key="6">
    <source>
        <dbReference type="Proteomes" id="UP000769528"/>
    </source>
</evidence>
<dbReference type="GO" id="GO:0005826">
    <property type="term" value="C:actomyosin contractile ring"/>
    <property type="evidence" value="ECO:0007669"/>
    <property type="project" value="TreeGrafter"/>
</dbReference>
<dbReference type="GO" id="GO:0000131">
    <property type="term" value="C:incipient cellular bud site"/>
    <property type="evidence" value="ECO:0007669"/>
    <property type="project" value="TreeGrafter"/>
</dbReference>
<dbReference type="EMBL" id="JAEUBF010000267">
    <property type="protein sequence ID" value="KAH3679605.1"/>
    <property type="molecule type" value="Genomic_DNA"/>
</dbReference>
<dbReference type="PANTHER" id="PTHR21601:SF0">
    <property type="entry name" value="PROTEIN SPA2-RELATED"/>
    <property type="match status" value="1"/>
</dbReference>
<feature type="compositionally biased region" description="Polar residues" evidence="3">
    <location>
        <begin position="1073"/>
        <end position="1085"/>
    </location>
</feature>
<dbReference type="PANTHER" id="PTHR21601">
    <property type="entry name" value="SPA2 PROTEIN"/>
    <property type="match status" value="1"/>
</dbReference>
<evidence type="ECO:0000256" key="3">
    <source>
        <dbReference type="SAM" id="MobiDB-lite"/>
    </source>
</evidence>
<evidence type="ECO:0000256" key="2">
    <source>
        <dbReference type="SAM" id="Coils"/>
    </source>
</evidence>
<feature type="region of interest" description="Disordered" evidence="3">
    <location>
        <begin position="892"/>
        <end position="1110"/>
    </location>
</feature>
<feature type="compositionally biased region" description="Low complexity" evidence="3">
    <location>
        <begin position="1031"/>
        <end position="1043"/>
    </location>
</feature>
<dbReference type="GO" id="GO:0005935">
    <property type="term" value="C:cellular bud neck"/>
    <property type="evidence" value="ECO:0007669"/>
    <property type="project" value="TreeGrafter"/>
</dbReference>
<feature type="compositionally biased region" description="Basic and acidic residues" evidence="3">
    <location>
        <begin position="955"/>
        <end position="966"/>
    </location>
</feature>
<dbReference type="GO" id="GO:0005078">
    <property type="term" value="F:MAP-kinase scaffold activity"/>
    <property type="evidence" value="ECO:0007669"/>
    <property type="project" value="TreeGrafter"/>
</dbReference>
<dbReference type="SMART" id="SM00555">
    <property type="entry name" value="GIT"/>
    <property type="match status" value="2"/>
</dbReference>
<dbReference type="GO" id="GO:0043332">
    <property type="term" value="C:mating projection tip"/>
    <property type="evidence" value="ECO:0007669"/>
    <property type="project" value="TreeGrafter"/>
</dbReference>
<feature type="region of interest" description="Disordered" evidence="3">
    <location>
        <begin position="690"/>
        <end position="709"/>
    </location>
</feature>
<feature type="compositionally biased region" description="Acidic residues" evidence="3">
    <location>
        <begin position="171"/>
        <end position="185"/>
    </location>
</feature>
<evidence type="ECO:0000259" key="4">
    <source>
        <dbReference type="SMART" id="SM00555"/>
    </source>
</evidence>
<feature type="domain" description="GIT Spa2 homology (SHD)" evidence="4">
    <location>
        <begin position="39"/>
        <end position="69"/>
    </location>
</feature>
<accession>A0A9P8PXZ3</accession>
<proteinExistence type="predicted"/>
<feature type="compositionally biased region" description="Low complexity" evidence="3">
    <location>
        <begin position="669"/>
        <end position="679"/>
    </location>
</feature>
<dbReference type="Proteomes" id="UP000769528">
    <property type="component" value="Unassembled WGS sequence"/>
</dbReference>
<reference evidence="5" key="2">
    <citation type="submission" date="2021-01" db="EMBL/GenBank/DDBJ databases">
        <authorList>
            <person name="Schikora-Tamarit M.A."/>
        </authorList>
    </citation>
    <scope>NUCLEOTIDE SEQUENCE</scope>
    <source>
        <strain evidence="5">CBS6341</strain>
    </source>
</reference>
<keyword evidence="2" id="KW-0175">Coiled coil</keyword>
<feature type="region of interest" description="Disordered" evidence="3">
    <location>
        <begin position="168"/>
        <end position="198"/>
    </location>
</feature>
<name>A0A9P8PXZ3_9ASCO</name>
<evidence type="ECO:0000256" key="1">
    <source>
        <dbReference type="ARBA" id="ARBA00022737"/>
    </source>
</evidence>